<evidence type="ECO:0000313" key="5">
    <source>
        <dbReference type="Proteomes" id="UP001596337"/>
    </source>
</evidence>
<keyword evidence="1" id="KW-0812">Transmembrane</keyword>
<dbReference type="PANTHER" id="PTHR33371">
    <property type="entry name" value="INTERMEMBRANE PHOSPHOLIPID TRANSPORT SYSTEM BINDING PROTEIN MLAD-RELATED"/>
    <property type="match status" value="1"/>
</dbReference>
<protein>
    <submittedName>
        <fullName evidence="4">MCE family protein</fullName>
    </submittedName>
</protein>
<dbReference type="PANTHER" id="PTHR33371:SF19">
    <property type="entry name" value="MCE-FAMILY PROTEIN MCE4A"/>
    <property type="match status" value="1"/>
</dbReference>
<name>A0ABW2C6L4_9PSEU</name>
<dbReference type="InterPro" id="IPR003399">
    <property type="entry name" value="Mce/MlaD"/>
</dbReference>
<dbReference type="Pfam" id="PF02470">
    <property type="entry name" value="MlaD"/>
    <property type="match status" value="1"/>
</dbReference>
<evidence type="ECO:0000256" key="1">
    <source>
        <dbReference type="SAM" id="Phobius"/>
    </source>
</evidence>
<feature type="transmembrane region" description="Helical" evidence="1">
    <location>
        <begin position="12"/>
        <end position="33"/>
    </location>
</feature>
<accession>A0ABW2C6L4</accession>
<dbReference type="Pfam" id="PF11887">
    <property type="entry name" value="Mce4_CUP1"/>
    <property type="match status" value="1"/>
</dbReference>
<organism evidence="4 5">
    <name type="scientific">Haloechinothrix salitolerans</name>
    <dbReference type="NCBI Taxonomy" id="926830"/>
    <lineage>
        <taxon>Bacteria</taxon>
        <taxon>Bacillati</taxon>
        <taxon>Actinomycetota</taxon>
        <taxon>Actinomycetes</taxon>
        <taxon>Pseudonocardiales</taxon>
        <taxon>Pseudonocardiaceae</taxon>
        <taxon>Haloechinothrix</taxon>
    </lineage>
</organism>
<feature type="domain" description="Mammalian cell entry C-terminal" evidence="3">
    <location>
        <begin position="123"/>
        <end position="322"/>
    </location>
</feature>
<dbReference type="RefSeq" id="WP_345393669.1">
    <property type="nucleotide sequence ID" value="NZ_BAABLA010000020.1"/>
</dbReference>
<dbReference type="InterPro" id="IPR052336">
    <property type="entry name" value="MlaD_Phospholipid_Transporter"/>
</dbReference>
<dbReference type="NCBIfam" id="TIGR00996">
    <property type="entry name" value="Mtu_fam_mce"/>
    <property type="match status" value="1"/>
</dbReference>
<dbReference type="Proteomes" id="UP001596337">
    <property type="component" value="Unassembled WGS sequence"/>
</dbReference>
<gene>
    <name evidence="4" type="ORF">ACFQGD_27050</name>
</gene>
<feature type="domain" description="Mce/MlaD" evidence="2">
    <location>
        <begin position="41"/>
        <end position="116"/>
    </location>
</feature>
<evidence type="ECO:0000259" key="2">
    <source>
        <dbReference type="Pfam" id="PF02470"/>
    </source>
</evidence>
<proteinExistence type="predicted"/>
<dbReference type="InterPro" id="IPR024516">
    <property type="entry name" value="Mce_C"/>
</dbReference>
<keyword evidence="5" id="KW-1185">Reference proteome</keyword>
<sequence>MRATTRRRVGLQSLGVVFLVVLGLLGWLSVAIYDKAFSDAVPVTLRADRVGTQLAEGADVKARGVVVGSVREIRVADGGATLTLAIDPDRLGEIPANVSARLLPKSVFGQRFVDLVVPETPEADPLAAGDVITQDRSSVSIELEQVLNDLMPLLRAVQPQKLATSLGSVAQALDGRGEQLGGTLVRLNDYLTELNPHLPQLQRDLAKFAKLLDTYGIAGPDVVDALADAATTTRTIAERRQDLRALLVTVAGASSELDGFLRPNKENLIALAATSRPILELIAKHSHRFPCLFGTVSDLKPLVDKALGAGTNEPGLHIRLGATSGAGGRAGATC</sequence>
<reference evidence="5" key="1">
    <citation type="journal article" date="2019" name="Int. J. Syst. Evol. Microbiol.">
        <title>The Global Catalogue of Microorganisms (GCM) 10K type strain sequencing project: providing services to taxonomists for standard genome sequencing and annotation.</title>
        <authorList>
            <consortium name="The Broad Institute Genomics Platform"/>
            <consortium name="The Broad Institute Genome Sequencing Center for Infectious Disease"/>
            <person name="Wu L."/>
            <person name="Ma J."/>
        </authorList>
    </citation>
    <scope>NUCLEOTIDE SEQUENCE [LARGE SCALE GENOMIC DNA]</scope>
    <source>
        <strain evidence="5">KCTC 32255</strain>
    </source>
</reference>
<evidence type="ECO:0000259" key="3">
    <source>
        <dbReference type="Pfam" id="PF11887"/>
    </source>
</evidence>
<evidence type="ECO:0000313" key="4">
    <source>
        <dbReference type="EMBL" id="MFC6870793.1"/>
    </source>
</evidence>
<keyword evidence="1" id="KW-1133">Transmembrane helix</keyword>
<keyword evidence="1" id="KW-0472">Membrane</keyword>
<dbReference type="EMBL" id="JBHSXX010000001">
    <property type="protein sequence ID" value="MFC6870793.1"/>
    <property type="molecule type" value="Genomic_DNA"/>
</dbReference>
<comment type="caution">
    <text evidence="4">The sequence shown here is derived from an EMBL/GenBank/DDBJ whole genome shotgun (WGS) entry which is preliminary data.</text>
</comment>
<dbReference type="InterPro" id="IPR005693">
    <property type="entry name" value="Mce"/>
</dbReference>